<dbReference type="PROSITE" id="PS50943">
    <property type="entry name" value="HTH_CROC1"/>
    <property type="match status" value="1"/>
</dbReference>
<dbReference type="Gene3D" id="1.10.10.2910">
    <property type="match status" value="1"/>
</dbReference>
<dbReference type="Gene3D" id="1.10.260.40">
    <property type="entry name" value="lambda repressor-like DNA-binding domains"/>
    <property type="match status" value="1"/>
</dbReference>
<dbReference type="InterPro" id="IPR010982">
    <property type="entry name" value="Lambda_DNA-bd_dom_sf"/>
</dbReference>
<evidence type="ECO:0000259" key="2">
    <source>
        <dbReference type="PROSITE" id="PS50943"/>
    </source>
</evidence>
<sequence length="407" mass="46002">MIEQAKVIKTENQYQSYLSEVQALLLADPEIGSAESERLELLTVLLENYENQNYPVEAPDPIVAIKFRMQEKGLKQTDLVPYFGTRSRVSEVLSGKRPLTLQMIRALSVGLGISAETLIGEPETKGRTDQEIDWSRFPAKEMVARGWIQKATGQAKRTIEQQVQDFVAQIGWQLGDAAFKRSISGEAFSPTTKYALYAWLSRVIQKARERKPNIGKYAESALSTQTLRELAQLSWFEEGPKLAVEYLEKMGVCVVLEPHLKGTMLDGAALKDIDGTRVIGLTIRHDRLDNFWFTLLHEVVHIWKHVGEDDTFMDDLDSSASTDKREAEANRLAREALIPRVVWKRSDAHLSPSKEAIDTLSRELRINPAIIAGRIRREKGNYRLFTELLGHGEVSRVLSYLSHEGQA</sequence>
<dbReference type="InterPro" id="IPR001387">
    <property type="entry name" value="Cro/C1-type_HTH"/>
</dbReference>
<organism evidence="3 4">
    <name type="scientific">Marinobacter salarius</name>
    <dbReference type="NCBI Taxonomy" id="1420917"/>
    <lineage>
        <taxon>Bacteria</taxon>
        <taxon>Pseudomonadati</taxon>
        <taxon>Pseudomonadota</taxon>
        <taxon>Gammaproteobacteria</taxon>
        <taxon>Pseudomonadales</taxon>
        <taxon>Marinobacteraceae</taxon>
        <taxon>Marinobacter</taxon>
    </lineage>
</organism>
<dbReference type="EMBL" id="FOTV01000021">
    <property type="protein sequence ID" value="SFM01752.1"/>
    <property type="molecule type" value="Genomic_DNA"/>
</dbReference>
<reference evidence="3 4" key="1">
    <citation type="submission" date="2016-10" db="EMBL/GenBank/DDBJ databases">
        <authorList>
            <person name="Varghese N."/>
            <person name="Submissions S."/>
        </authorList>
    </citation>
    <scope>NUCLEOTIDE SEQUENCE [LARGE SCALE GENOMIC DNA]</scope>
    <source>
        <strain evidence="3 4">DSM 26291</strain>
    </source>
</reference>
<name>A0ABY1FST1_9GAMM</name>
<dbReference type="InterPro" id="IPR010359">
    <property type="entry name" value="IrrE_HExxH"/>
</dbReference>
<comment type="caution">
    <text evidence="3">The sequence shown here is derived from an EMBL/GenBank/DDBJ whole genome shotgun (WGS) entry which is preliminary data.</text>
</comment>
<evidence type="ECO:0000313" key="3">
    <source>
        <dbReference type="EMBL" id="SFM01752.1"/>
    </source>
</evidence>
<dbReference type="InterPro" id="IPR039060">
    <property type="entry name" value="Antitox_HigA"/>
</dbReference>
<feature type="domain" description="HTH cro/C1-type" evidence="2">
    <location>
        <begin position="65"/>
        <end position="118"/>
    </location>
</feature>
<evidence type="ECO:0000256" key="1">
    <source>
        <dbReference type="ARBA" id="ARBA00007227"/>
    </source>
</evidence>
<dbReference type="PANTHER" id="PTHR40455">
    <property type="entry name" value="ANTITOXIN HIGA"/>
    <property type="match status" value="1"/>
</dbReference>
<protein>
    <submittedName>
        <fullName evidence="3">HTH-type transcriptional regulator / antitoxin HigA</fullName>
    </submittedName>
</protein>
<dbReference type="Proteomes" id="UP000199211">
    <property type="component" value="Unassembled WGS sequence"/>
</dbReference>
<dbReference type="CDD" id="cd00093">
    <property type="entry name" value="HTH_XRE"/>
    <property type="match status" value="1"/>
</dbReference>
<keyword evidence="4" id="KW-1185">Reference proteome</keyword>
<proteinExistence type="inferred from homology"/>
<evidence type="ECO:0000313" key="4">
    <source>
        <dbReference type="Proteomes" id="UP000199211"/>
    </source>
</evidence>
<accession>A0ABY1FST1</accession>
<dbReference type="SUPFAM" id="SSF47413">
    <property type="entry name" value="lambda repressor-like DNA-binding domains"/>
    <property type="match status" value="1"/>
</dbReference>
<comment type="similarity">
    <text evidence="1">Belongs to the short-chain fatty acyl-CoA assimilation regulator (ScfR) family.</text>
</comment>
<dbReference type="SMART" id="SM00530">
    <property type="entry name" value="HTH_XRE"/>
    <property type="match status" value="1"/>
</dbReference>
<dbReference type="Pfam" id="PF06114">
    <property type="entry name" value="Peptidase_M78"/>
    <property type="match status" value="1"/>
</dbReference>
<dbReference type="PANTHER" id="PTHR40455:SF1">
    <property type="entry name" value="ANTITOXIN HIGA"/>
    <property type="match status" value="1"/>
</dbReference>
<dbReference type="RefSeq" id="WP_091644133.1">
    <property type="nucleotide sequence ID" value="NZ_FOTV01000021.1"/>
</dbReference>
<gene>
    <name evidence="3" type="ORF">SAMN04487868_12173</name>
</gene>